<dbReference type="PANTHER" id="PTHR47944:SF5">
    <property type="entry name" value="CYTOCHROME P450 71A1-LIKE"/>
    <property type="match status" value="1"/>
</dbReference>
<dbReference type="PROSITE" id="PS00086">
    <property type="entry name" value="CYTOCHROME_P450"/>
    <property type="match status" value="1"/>
</dbReference>
<keyword evidence="12" id="KW-0472">Membrane</keyword>
<evidence type="ECO:0000256" key="12">
    <source>
        <dbReference type="ARBA" id="ARBA00023136"/>
    </source>
</evidence>
<keyword evidence="7 13" id="KW-0479">Metal-binding</keyword>
<dbReference type="InterPro" id="IPR017972">
    <property type="entry name" value="Cyt_P450_CS"/>
</dbReference>
<comment type="pathway">
    <text evidence="3">Alkaloid biosynthesis.</text>
</comment>
<evidence type="ECO:0000256" key="9">
    <source>
        <dbReference type="ARBA" id="ARBA00023002"/>
    </source>
</evidence>
<sequence length="538" mass="61183">MLYEPHNLPQTLTAISSNSYQVMESSSSFSSWALIAMASLAALAFLSKLLHFKSHQLKFPPGPKAWPIIGNLNLVGSHPPKSLHKLAQKYGPIMQLKIGSFPVVVASSAEMAKEFLKTHDRVFASRPKSAVGKHLVYNNFNVTWAPAGPYWHQGRKIFSELFNSKRLNSYQYIRVEEMRAFMSRLCTLSGTGKPLKLKDHLFVHNLNIISRVVFGKNCVSSESKNETSTVTHEELLEMLDELFFLHGVFNIGDWIPWLDFLDLQRYVMRMKALRKKFDKFLDHVLHEHNAKKEGANDFVPKDEMVNLLVQRADDPNADTKLSYDGIKAVIQDLIAGGTDTTMTTLEWAMSELLKQPHLIKKATEELDKVIGRDRWVEEIDIPQLPYIEAIVKETMRKHPVAGLLAPHLAMQDCDVAGYKIQKGTRVFINTWSIGRDSSIWDAPEEFRPERFLGKAIDVKGQSFELLPFGSGRRMCPGYSFGLKVISSTLANMLHGFNWKLPENMKNEDLSMDEVYGFATSRKFPLVAMMEPRLPLHLY</sequence>
<comment type="similarity">
    <text evidence="4 14">Belongs to the cytochrome P450 family.</text>
</comment>
<keyword evidence="6" id="KW-0812">Transmembrane</keyword>
<gene>
    <name evidence="15" type="ORF">CMV_020652</name>
</gene>
<organism evidence="15 16">
    <name type="scientific">Castanea mollissima</name>
    <name type="common">Chinese chestnut</name>
    <dbReference type="NCBI Taxonomy" id="60419"/>
    <lineage>
        <taxon>Eukaryota</taxon>
        <taxon>Viridiplantae</taxon>
        <taxon>Streptophyta</taxon>
        <taxon>Embryophyta</taxon>
        <taxon>Tracheophyta</taxon>
        <taxon>Spermatophyta</taxon>
        <taxon>Magnoliopsida</taxon>
        <taxon>eudicotyledons</taxon>
        <taxon>Gunneridae</taxon>
        <taxon>Pentapetalae</taxon>
        <taxon>rosids</taxon>
        <taxon>fabids</taxon>
        <taxon>Fagales</taxon>
        <taxon>Fagaceae</taxon>
        <taxon>Castanea</taxon>
    </lineage>
</organism>
<proteinExistence type="inferred from homology"/>
<evidence type="ECO:0000256" key="6">
    <source>
        <dbReference type="ARBA" id="ARBA00022692"/>
    </source>
</evidence>
<comment type="cofactor">
    <cofactor evidence="1 13">
        <name>heme</name>
        <dbReference type="ChEBI" id="CHEBI:30413"/>
    </cofactor>
</comment>
<dbReference type="GO" id="GO:0016705">
    <property type="term" value="F:oxidoreductase activity, acting on paired donors, with incorporation or reduction of molecular oxygen"/>
    <property type="evidence" value="ECO:0007669"/>
    <property type="project" value="InterPro"/>
</dbReference>
<comment type="subcellular location">
    <subcellularLocation>
        <location evidence="2">Membrane</location>
        <topology evidence="2">Single-pass membrane protein</topology>
    </subcellularLocation>
</comment>
<evidence type="ECO:0000313" key="15">
    <source>
        <dbReference type="EMBL" id="KAF3953945.1"/>
    </source>
</evidence>
<dbReference type="InterPro" id="IPR002401">
    <property type="entry name" value="Cyt_P450_E_grp-I"/>
</dbReference>
<protein>
    <submittedName>
        <fullName evidence="15">Uncharacterized protein</fullName>
    </submittedName>
</protein>
<evidence type="ECO:0000256" key="7">
    <source>
        <dbReference type="ARBA" id="ARBA00022723"/>
    </source>
</evidence>
<keyword evidence="11 14" id="KW-0503">Monooxygenase</keyword>
<evidence type="ECO:0000256" key="3">
    <source>
        <dbReference type="ARBA" id="ARBA00004913"/>
    </source>
</evidence>
<dbReference type="Pfam" id="PF00067">
    <property type="entry name" value="p450"/>
    <property type="match status" value="1"/>
</dbReference>
<feature type="binding site" description="axial binding residue" evidence="13">
    <location>
        <position position="475"/>
    </location>
    <ligand>
        <name>heme</name>
        <dbReference type="ChEBI" id="CHEBI:30413"/>
    </ligand>
    <ligandPart>
        <name>Fe</name>
        <dbReference type="ChEBI" id="CHEBI:18248"/>
    </ligandPart>
</feature>
<dbReference type="PRINTS" id="PR00385">
    <property type="entry name" value="P450"/>
</dbReference>
<evidence type="ECO:0000313" key="16">
    <source>
        <dbReference type="Proteomes" id="UP000737018"/>
    </source>
</evidence>
<dbReference type="PANTHER" id="PTHR47944">
    <property type="entry name" value="CYTOCHROME P450 98A9"/>
    <property type="match status" value="1"/>
</dbReference>
<keyword evidence="10 13" id="KW-0408">Iron</keyword>
<dbReference type="SUPFAM" id="SSF48264">
    <property type="entry name" value="Cytochrome P450"/>
    <property type="match status" value="1"/>
</dbReference>
<evidence type="ECO:0000256" key="2">
    <source>
        <dbReference type="ARBA" id="ARBA00004167"/>
    </source>
</evidence>
<keyword evidence="16" id="KW-1185">Reference proteome</keyword>
<dbReference type="GO" id="GO:0005506">
    <property type="term" value="F:iron ion binding"/>
    <property type="evidence" value="ECO:0007669"/>
    <property type="project" value="InterPro"/>
</dbReference>
<dbReference type="EMBL" id="JRKL02003880">
    <property type="protein sequence ID" value="KAF3953945.1"/>
    <property type="molecule type" value="Genomic_DNA"/>
</dbReference>
<dbReference type="PRINTS" id="PR00463">
    <property type="entry name" value="EP450I"/>
</dbReference>
<keyword evidence="5 13" id="KW-0349">Heme</keyword>
<dbReference type="Proteomes" id="UP000737018">
    <property type="component" value="Unassembled WGS sequence"/>
</dbReference>
<evidence type="ECO:0000256" key="1">
    <source>
        <dbReference type="ARBA" id="ARBA00001971"/>
    </source>
</evidence>
<dbReference type="GO" id="GO:0020037">
    <property type="term" value="F:heme binding"/>
    <property type="evidence" value="ECO:0007669"/>
    <property type="project" value="InterPro"/>
</dbReference>
<dbReference type="GO" id="GO:0016020">
    <property type="term" value="C:membrane"/>
    <property type="evidence" value="ECO:0007669"/>
    <property type="project" value="UniProtKB-SubCell"/>
</dbReference>
<dbReference type="GO" id="GO:0004497">
    <property type="term" value="F:monooxygenase activity"/>
    <property type="evidence" value="ECO:0007669"/>
    <property type="project" value="UniProtKB-KW"/>
</dbReference>
<dbReference type="InterPro" id="IPR001128">
    <property type="entry name" value="Cyt_P450"/>
</dbReference>
<keyword evidence="8" id="KW-1133">Transmembrane helix</keyword>
<dbReference type="FunFam" id="1.10.630.10:FF:000097">
    <property type="entry name" value="Cytochrome P-450 19"/>
    <property type="match status" value="1"/>
</dbReference>
<evidence type="ECO:0000256" key="13">
    <source>
        <dbReference type="PIRSR" id="PIRSR602401-1"/>
    </source>
</evidence>
<reference evidence="15" key="1">
    <citation type="submission" date="2020-03" db="EMBL/GenBank/DDBJ databases">
        <title>Castanea mollissima Vanexum genome sequencing.</title>
        <authorList>
            <person name="Staton M."/>
        </authorList>
    </citation>
    <scope>NUCLEOTIDE SEQUENCE</scope>
    <source>
        <tissue evidence="15">Leaf</tissue>
    </source>
</reference>
<keyword evidence="9 14" id="KW-0560">Oxidoreductase</keyword>
<evidence type="ECO:0000256" key="4">
    <source>
        <dbReference type="ARBA" id="ARBA00010617"/>
    </source>
</evidence>
<evidence type="ECO:0000256" key="10">
    <source>
        <dbReference type="ARBA" id="ARBA00023004"/>
    </source>
</evidence>
<evidence type="ECO:0000256" key="8">
    <source>
        <dbReference type="ARBA" id="ARBA00022989"/>
    </source>
</evidence>
<dbReference type="InterPro" id="IPR036396">
    <property type="entry name" value="Cyt_P450_sf"/>
</dbReference>
<dbReference type="OrthoDB" id="2789670at2759"/>
<dbReference type="AlphaFoldDB" id="A0A8J4QQB1"/>
<evidence type="ECO:0000256" key="14">
    <source>
        <dbReference type="RuleBase" id="RU000461"/>
    </source>
</evidence>
<accession>A0A8J4QQB1</accession>
<name>A0A8J4QQB1_9ROSI</name>
<dbReference type="CDD" id="cd20618">
    <property type="entry name" value="CYP71_clan"/>
    <property type="match status" value="1"/>
</dbReference>
<evidence type="ECO:0000256" key="5">
    <source>
        <dbReference type="ARBA" id="ARBA00022617"/>
    </source>
</evidence>
<comment type="caution">
    <text evidence="15">The sequence shown here is derived from an EMBL/GenBank/DDBJ whole genome shotgun (WGS) entry which is preliminary data.</text>
</comment>
<dbReference type="Gene3D" id="1.10.630.10">
    <property type="entry name" value="Cytochrome P450"/>
    <property type="match status" value="1"/>
</dbReference>
<evidence type="ECO:0000256" key="11">
    <source>
        <dbReference type="ARBA" id="ARBA00023033"/>
    </source>
</evidence>